<dbReference type="PANTHER" id="PTHR48475">
    <property type="entry name" value="RIBONUCLEASE H"/>
    <property type="match status" value="1"/>
</dbReference>
<dbReference type="InterPro" id="IPR041588">
    <property type="entry name" value="Integrase_H2C2"/>
</dbReference>
<evidence type="ECO:0000313" key="3">
    <source>
        <dbReference type="Proteomes" id="UP000436088"/>
    </source>
</evidence>
<keyword evidence="3" id="KW-1185">Reference proteome</keyword>
<evidence type="ECO:0000259" key="1">
    <source>
        <dbReference type="PROSITE" id="PS50994"/>
    </source>
</evidence>
<accession>A0A6A2Z759</accession>
<dbReference type="InterPro" id="IPR012337">
    <property type="entry name" value="RNaseH-like_sf"/>
</dbReference>
<proteinExistence type="predicted"/>
<reference evidence="2" key="1">
    <citation type="submission" date="2019-09" db="EMBL/GenBank/DDBJ databases">
        <title>Draft genome information of white flower Hibiscus syriacus.</title>
        <authorList>
            <person name="Kim Y.-M."/>
        </authorList>
    </citation>
    <scope>NUCLEOTIDE SEQUENCE [LARGE SCALE GENOMIC DNA]</scope>
    <source>
        <strain evidence="2">YM2019G1</strain>
    </source>
</reference>
<dbReference type="Gene3D" id="3.30.420.10">
    <property type="entry name" value="Ribonuclease H-like superfamily/Ribonuclease H"/>
    <property type="match status" value="1"/>
</dbReference>
<dbReference type="Gene3D" id="1.10.340.70">
    <property type="match status" value="1"/>
</dbReference>
<dbReference type="InterPro" id="IPR001584">
    <property type="entry name" value="Integrase_cat-core"/>
</dbReference>
<name>A0A6A2Z759_HIBSY</name>
<protein>
    <submittedName>
        <fullName evidence="2">RING-H2 finger protein ATL43-like</fullName>
    </submittedName>
</protein>
<dbReference type="GO" id="GO:0003676">
    <property type="term" value="F:nucleic acid binding"/>
    <property type="evidence" value="ECO:0007669"/>
    <property type="project" value="InterPro"/>
</dbReference>
<dbReference type="PROSITE" id="PS50994">
    <property type="entry name" value="INTEGRASE"/>
    <property type="match status" value="1"/>
</dbReference>
<evidence type="ECO:0000313" key="2">
    <source>
        <dbReference type="EMBL" id="KAE8687841.1"/>
    </source>
</evidence>
<feature type="domain" description="Integrase catalytic" evidence="1">
    <location>
        <begin position="185"/>
        <end position="287"/>
    </location>
</feature>
<dbReference type="EMBL" id="VEPZ02001200">
    <property type="protein sequence ID" value="KAE8687841.1"/>
    <property type="molecule type" value="Genomic_DNA"/>
</dbReference>
<organism evidence="2 3">
    <name type="scientific">Hibiscus syriacus</name>
    <name type="common">Rose of Sharon</name>
    <dbReference type="NCBI Taxonomy" id="106335"/>
    <lineage>
        <taxon>Eukaryota</taxon>
        <taxon>Viridiplantae</taxon>
        <taxon>Streptophyta</taxon>
        <taxon>Embryophyta</taxon>
        <taxon>Tracheophyta</taxon>
        <taxon>Spermatophyta</taxon>
        <taxon>Magnoliopsida</taxon>
        <taxon>eudicotyledons</taxon>
        <taxon>Gunneridae</taxon>
        <taxon>Pentapetalae</taxon>
        <taxon>rosids</taxon>
        <taxon>malvids</taxon>
        <taxon>Malvales</taxon>
        <taxon>Malvaceae</taxon>
        <taxon>Malvoideae</taxon>
        <taxon>Hibiscus</taxon>
    </lineage>
</organism>
<gene>
    <name evidence="2" type="ORF">F3Y22_tig00111008pilonHSYRG00269</name>
</gene>
<comment type="caution">
    <text evidence="2">The sequence shown here is derived from an EMBL/GenBank/DDBJ whole genome shotgun (WGS) entry which is preliminary data.</text>
</comment>
<dbReference type="Proteomes" id="UP000436088">
    <property type="component" value="Unassembled WGS sequence"/>
</dbReference>
<sequence>MVDALATLAATFKVGAEYEMMPIDMQLYEYLAHCYQIEEVKDTKPWYYDILQYIKHRSYPEEATETDKRTIRRMSTGYVLDGEVLYKKSHNQVLLRCVDTEEAKMIMEEVHDGVCGAHANGHMMSRQIMRCRYFWSTLESVCINYAIKCHKCQIYGDKINVPPHPLHVMTSPWPFSKWGMDAIRIITDNATNLNNKMMKAACEQFNIKPHNSTIYIPKMNGAVEAVNKNIKKIVEKTTETYKDWHEKLFFALFAYRTLVQTSTEATPFSLAYGMEAMLPIEVEISSLRVLTEVKLDNAEWVQSRYDQLNLIDEKRLKAIHYGQIYNKRMIRAHDKKVRPRIFREGDLVLRRILPVQKDFRGKWTPNWEEPYVVKKAFSGLKWTDPNYRIPSIRMQSRNTSLRMKTRKGVLKIQTVETPRHMNFPQTQRVGERLHSPECCRILEDPLAKAVFKGIVSTRNVQYLDFNFMAKDIQVNAQLHNEEAIHDFNSTTEDIVPTHPRFQLHDGGYHANFNFTAKDTGLETTQVQLHNEGTIDCQQTNFIVNFNFTMKDIRLKTTQAQLHGEGAADCQQRISQIFNYQAQHSRQHKFNFTTNGRLVVNKQLPNFRVNFNFTAKDIRLETAQAQLHSEGATDCQQTISQFQSQFQLHDGGYWTLSNTTYLDFNFTTNDIQLPGSTSRRRELCTQAAT</sequence>
<dbReference type="GO" id="GO:0015074">
    <property type="term" value="P:DNA integration"/>
    <property type="evidence" value="ECO:0007669"/>
    <property type="project" value="InterPro"/>
</dbReference>
<dbReference type="Pfam" id="PF17921">
    <property type="entry name" value="Integrase_H2C2"/>
    <property type="match status" value="1"/>
</dbReference>
<dbReference type="AlphaFoldDB" id="A0A6A2Z759"/>
<dbReference type="SUPFAM" id="SSF53098">
    <property type="entry name" value="Ribonuclease H-like"/>
    <property type="match status" value="1"/>
</dbReference>
<dbReference type="PANTHER" id="PTHR48475:SF1">
    <property type="entry name" value="RNASE H TYPE-1 DOMAIN-CONTAINING PROTEIN"/>
    <property type="match status" value="1"/>
</dbReference>
<dbReference type="InterPro" id="IPR036397">
    <property type="entry name" value="RNaseH_sf"/>
</dbReference>